<dbReference type="InterPro" id="IPR006664">
    <property type="entry name" value="OMP_bac"/>
</dbReference>
<comment type="caution">
    <text evidence="6">The sequence shown here is derived from an EMBL/GenBank/DDBJ whole genome shotgun (WGS) entry which is preliminary data.</text>
</comment>
<dbReference type="PANTHER" id="PTHR30329:SF21">
    <property type="entry name" value="LIPOPROTEIN YIAD-RELATED"/>
    <property type="match status" value="1"/>
</dbReference>
<evidence type="ECO:0000256" key="3">
    <source>
        <dbReference type="ARBA" id="ARBA00023237"/>
    </source>
</evidence>
<feature type="domain" description="OmpA-like" evidence="5">
    <location>
        <begin position="102"/>
        <end position="219"/>
    </location>
</feature>
<keyword evidence="7" id="KW-1185">Reference proteome</keyword>
<dbReference type="InterPro" id="IPR050330">
    <property type="entry name" value="Bact_OuterMem_StrucFunc"/>
</dbReference>
<evidence type="ECO:0000313" key="6">
    <source>
        <dbReference type="EMBL" id="NGZ88917.1"/>
    </source>
</evidence>
<accession>A0A967AAZ1</accession>
<sequence length="232" mass="24965">MKNFVLKISLSLVLVLSLLGCDAMKNTNNTQRGSAIGAAGGAILGGILGNNLGNGNNTALGAVIGGVVGGASGAYIGNRMDEQAKRIEEEIPGAEVVRVGEGIAVTFDENSGVYFDTNQDDLNKDSKESLDKLIKILLEYPKTNIVIEGHTDSVGNDIYNMDLSRRRASSVVDHLIKNNVSSNRLTMKYFGEDQPKYDNGTAEGRAKNRRVELAIVANEEFKKEAEEQTSQN</sequence>
<keyword evidence="3" id="KW-0998">Cell outer membrane</keyword>
<proteinExistence type="predicted"/>
<dbReference type="GO" id="GO:0009279">
    <property type="term" value="C:cell outer membrane"/>
    <property type="evidence" value="ECO:0007669"/>
    <property type="project" value="UniProtKB-SubCell"/>
</dbReference>
<evidence type="ECO:0000256" key="1">
    <source>
        <dbReference type="ARBA" id="ARBA00004442"/>
    </source>
</evidence>
<comment type="subcellular location">
    <subcellularLocation>
        <location evidence="1">Cell outer membrane</location>
    </subcellularLocation>
</comment>
<dbReference type="Proteomes" id="UP000643701">
    <property type="component" value="Unassembled WGS sequence"/>
</dbReference>
<name>A0A967AAZ1_9FLAO</name>
<protein>
    <submittedName>
        <fullName evidence="6">OmpA family protein</fullName>
    </submittedName>
</protein>
<dbReference type="PROSITE" id="PS51257">
    <property type="entry name" value="PROKAR_LIPOPROTEIN"/>
    <property type="match status" value="1"/>
</dbReference>
<dbReference type="InterPro" id="IPR006665">
    <property type="entry name" value="OmpA-like"/>
</dbReference>
<evidence type="ECO:0000256" key="4">
    <source>
        <dbReference type="PROSITE-ProRule" id="PRU00473"/>
    </source>
</evidence>
<evidence type="ECO:0000313" key="7">
    <source>
        <dbReference type="Proteomes" id="UP000643701"/>
    </source>
</evidence>
<gene>
    <name evidence="6" type="ORF">G7034_01465</name>
</gene>
<dbReference type="Pfam" id="PF00691">
    <property type="entry name" value="OmpA"/>
    <property type="match status" value="1"/>
</dbReference>
<dbReference type="RefSeq" id="WP_166399187.1">
    <property type="nucleotide sequence ID" value="NZ_JAANAS010000002.1"/>
</dbReference>
<dbReference type="Gene3D" id="3.30.1330.60">
    <property type="entry name" value="OmpA-like domain"/>
    <property type="match status" value="1"/>
</dbReference>
<dbReference type="Pfam" id="PF13441">
    <property type="entry name" value="Gly-zipper_YMGG"/>
    <property type="match status" value="1"/>
</dbReference>
<dbReference type="PANTHER" id="PTHR30329">
    <property type="entry name" value="STATOR ELEMENT OF FLAGELLAR MOTOR COMPLEX"/>
    <property type="match status" value="1"/>
</dbReference>
<dbReference type="SUPFAM" id="SSF103088">
    <property type="entry name" value="OmpA-like"/>
    <property type="match status" value="1"/>
</dbReference>
<dbReference type="EMBL" id="JAANAS010000002">
    <property type="protein sequence ID" value="NGZ88917.1"/>
    <property type="molecule type" value="Genomic_DNA"/>
</dbReference>
<dbReference type="InterPro" id="IPR036737">
    <property type="entry name" value="OmpA-like_sf"/>
</dbReference>
<evidence type="ECO:0000259" key="5">
    <source>
        <dbReference type="PROSITE" id="PS51123"/>
    </source>
</evidence>
<evidence type="ECO:0000256" key="2">
    <source>
        <dbReference type="ARBA" id="ARBA00023136"/>
    </source>
</evidence>
<dbReference type="AlphaFoldDB" id="A0A967AAZ1"/>
<dbReference type="CDD" id="cd07185">
    <property type="entry name" value="OmpA_C-like"/>
    <property type="match status" value="1"/>
</dbReference>
<organism evidence="6 7">
    <name type="scientific">Psychroflexus maritimus</name>
    <dbReference type="NCBI Taxonomy" id="2714865"/>
    <lineage>
        <taxon>Bacteria</taxon>
        <taxon>Pseudomonadati</taxon>
        <taxon>Bacteroidota</taxon>
        <taxon>Flavobacteriia</taxon>
        <taxon>Flavobacteriales</taxon>
        <taxon>Flavobacteriaceae</taxon>
        <taxon>Psychroflexus</taxon>
    </lineage>
</organism>
<dbReference type="PRINTS" id="PR01021">
    <property type="entry name" value="OMPADOMAIN"/>
</dbReference>
<keyword evidence="2 4" id="KW-0472">Membrane</keyword>
<reference evidence="6" key="1">
    <citation type="submission" date="2020-03" db="EMBL/GenBank/DDBJ databases">
        <title>Psychroflexus Maritimus sp. nov., isolate from marine sediment.</title>
        <authorList>
            <person name="Zhong Y.-L."/>
        </authorList>
    </citation>
    <scope>NUCLEOTIDE SEQUENCE</scope>
    <source>
        <strain evidence="6">C1</strain>
    </source>
</reference>
<dbReference type="PROSITE" id="PS51123">
    <property type="entry name" value="OMPA_2"/>
    <property type="match status" value="1"/>
</dbReference>
<dbReference type="InterPro" id="IPR027367">
    <property type="entry name" value="Gly-zipper_YMGG"/>
</dbReference>